<accession>A0A7W5AUE9</accession>
<dbReference type="AlphaFoldDB" id="A0A7W5AUE9"/>
<dbReference type="EMBL" id="JACHXK010000002">
    <property type="protein sequence ID" value="MBB3108877.1"/>
    <property type="molecule type" value="Genomic_DNA"/>
</dbReference>
<name>A0A7W5AUE9_9BACL</name>
<keyword evidence="2" id="KW-1185">Reference proteome</keyword>
<reference evidence="1 2" key="1">
    <citation type="submission" date="2020-08" db="EMBL/GenBank/DDBJ databases">
        <title>Genomic Encyclopedia of Type Strains, Phase III (KMG-III): the genomes of soil and plant-associated and newly described type strains.</title>
        <authorList>
            <person name="Whitman W."/>
        </authorList>
    </citation>
    <scope>NUCLEOTIDE SEQUENCE [LARGE SCALE GENOMIC DNA]</scope>
    <source>
        <strain evidence="1 2">CECT 5862</strain>
    </source>
</reference>
<dbReference type="Proteomes" id="UP000570361">
    <property type="component" value="Unassembled WGS sequence"/>
</dbReference>
<gene>
    <name evidence="1" type="ORF">FHS18_000929</name>
</gene>
<sequence length="66" mass="7742">MTNSVVTMLVVRALALLLFLPVERVLPNEFEDEEHQQEDDGDNRKIGIFQINIFVQIAFQMNEREH</sequence>
<protein>
    <submittedName>
        <fullName evidence="1">Uncharacterized protein</fullName>
    </submittedName>
</protein>
<evidence type="ECO:0000313" key="1">
    <source>
        <dbReference type="EMBL" id="MBB3108877.1"/>
    </source>
</evidence>
<comment type="caution">
    <text evidence="1">The sequence shown here is derived from an EMBL/GenBank/DDBJ whole genome shotgun (WGS) entry which is preliminary data.</text>
</comment>
<proteinExistence type="predicted"/>
<organism evidence="1 2">
    <name type="scientific">Paenibacillus phyllosphaerae</name>
    <dbReference type="NCBI Taxonomy" id="274593"/>
    <lineage>
        <taxon>Bacteria</taxon>
        <taxon>Bacillati</taxon>
        <taxon>Bacillota</taxon>
        <taxon>Bacilli</taxon>
        <taxon>Bacillales</taxon>
        <taxon>Paenibacillaceae</taxon>
        <taxon>Paenibacillus</taxon>
    </lineage>
</organism>
<evidence type="ECO:0000313" key="2">
    <source>
        <dbReference type="Proteomes" id="UP000570361"/>
    </source>
</evidence>